<dbReference type="GeneID" id="54402348"/>
<reference evidence="1" key="1">
    <citation type="journal article" date="2020" name="Stud. Mycol.">
        <title>101 Dothideomycetes genomes: a test case for predicting lifestyles and emergence of pathogens.</title>
        <authorList>
            <person name="Haridas S."/>
            <person name="Albert R."/>
            <person name="Binder M."/>
            <person name="Bloem J."/>
            <person name="Labutti K."/>
            <person name="Salamov A."/>
            <person name="Andreopoulos B."/>
            <person name="Baker S."/>
            <person name="Barry K."/>
            <person name="Bills G."/>
            <person name="Bluhm B."/>
            <person name="Cannon C."/>
            <person name="Castanera R."/>
            <person name="Culley D."/>
            <person name="Daum C."/>
            <person name="Ezra D."/>
            <person name="Gonzalez J."/>
            <person name="Henrissat B."/>
            <person name="Kuo A."/>
            <person name="Liang C."/>
            <person name="Lipzen A."/>
            <person name="Lutzoni F."/>
            <person name="Magnuson J."/>
            <person name="Mondo S."/>
            <person name="Nolan M."/>
            <person name="Ohm R."/>
            <person name="Pangilinan J."/>
            <person name="Park H.-J."/>
            <person name="Ramirez L."/>
            <person name="Alfaro M."/>
            <person name="Sun H."/>
            <person name="Tritt A."/>
            <person name="Yoshinaga Y."/>
            <person name="Zwiers L.-H."/>
            <person name="Turgeon B."/>
            <person name="Goodwin S."/>
            <person name="Spatafora J."/>
            <person name="Crous P."/>
            <person name="Grigoriev I."/>
        </authorList>
    </citation>
    <scope>NUCLEOTIDE SEQUENCE</scope>
    <source>
        <strain evidence="1">CBS 119687</strain>
    </source>
</reference>
<organism evidence="1 2">
    <name type="scientific">Dothidotthia symphoricarpi CBS 119687</name>
    <dbReference type="NCBI Taxonomy" id="1392245"/>
    <lineage>
        <taxon>Eukaryota</taxon>
        <taxon>Fungi</taxon>
        <taxon>Dikarya</taxon>
        <taxon>Ascomycota</taxon>
        <taxon>Pezizomycotina</taxon>
        <taxon>Dothideomycetes</taxon>
        <taxon>Pleosporomycetidae</taxon>
        <taxon>Pleosporales</taxon>
        <taxon>Dothidotthiaceae</taxon>
        <taxon>Dothidotthia</taxon>
    </lineage>
</organism>
<sequence length="173" mass="19378">MLLTGNAAGANSWQAKEPAHAASNTSQDKMFASKNILLATWPSFDSKTLVGKVRKMVFKRTIWSVRHPTDASDLPTMYIASRCGALTRFCFVRSSRNGSRVSKLETILCPDERAVTCVRGRDRSDESRVGLCVRLRGCVEAVELNQQGLRPVREENRYSHVPLDRQAHICRCP</sequence>
<dbReference type="RefSeq" id="XP_033519798.1">
    <property type="nucleotide sequence ID" value="XM_033661916.1"/>
</dbReference>
<dbReference type="AlphaFoldDB" id="A0A6A6A1K3"/>
<gene>
    <name evidence="1" type="ORF">P153DRAFT_112607</name>
</gene>
<dbReference type="Proteomes" id="UP000799771">
    <property type="component" value="Unassembled WGS sequence"/>
</dbReference>
<protein>
    <submittedName>
        <fullName evidence="1">Uncharacterized protein</fullName>
    </submittedName>
</protein>
<keyword evidence="2" id="KW-1185">Reference proteome</keyword>
<evidence type="ECO:0000313" key="2">
    <source>
        <dbReference type="Proteomes" id="UP000799771"/>
    </source>
</evidence>
<name>A0A6A6A1K3_9PLEO</name>
<dbReference type="EMBL" id="ML977516">
    <property type="protein sequence ID" value="KAF2125406.1"/>
    <property type="molecule type" value="Genomic_DNA"/>
</dbReference>
<accession>A0A6A6A1K3</accession>
<evidence type="ECO:0000313" key="1">
    <source>
        <dbReference type="EMBL" id="KAF2125406.1"/>
    </source>
</evidence>
<proteinExistence type="predicted"/>